<keyword evidence="1" id="KW-0175">Coiled coil</keyword>
<feature type="compositionally biased region" description="Basic and acidic residues" evidence="2">
    <location>
        <begin position="115"/>
        <end position="125"/>
    </location>
</feature>
<evidence type="ECO:0000313" key="4">
    <source>
        <dbReference type="Proteomes" id="UP000203368"/>
    </source>
</evidence>
<proteinExistence type="predicted"/>
<dbReference type="KEGG" id="vg:26517966"/>
<reference evidence="3 4" key="1">
    <citation type="submission" date="2015-08" db="EMBL/GenBank/DDBJ databases">
        <authorList>
            <person name="Adesuyi A.O."/>
            <person name="Belay S."/>
            <person name="Corso A.D."/>
            <person name="Debo C.J."/>
            <person name="Downie J."/>
            <person name="Durmaz C."/>
            <person name="Espinoza J.R."/>
            <person name="Gilliam M.L."/>
            <person name="Gooden M.C."/>
            <person name="Hervey R.L."/>
            <person name="Ilanchezhian M."/>
            <person name="Kamara A."/>
            <person name="Lanao D.A."/>
            <person name="Malapati S.H."/>
            <person name="Moondra S."/>
            <person name="Mattei A.M."/>
            <person name="May C.J."/>
            <person name="Modlin S.E."/>
            <person name="Sadik I."/>
            <person name="Saulenas K.M."/>
            <person name="Allen E.A."/>
            <person name="Whitaker A.L."/>
            <person name="Awate O.A."/>
            <person name="Gray V.C."/>
            <person name="Buchser W.J."/>
            <person name="Saha M.S."/>
            <person name="Delesalle V.A."/>
            <person name="Bradley K.W."/>
            <person name="Asai D.J."/>
            <person name="Bowman C.A."/>
            <person name="Russell D.A."/>
            <person name="Pope W.H."/>
            <person name="Jacobs-Sera D."/>
            <person name="Hendrix R.W."/>
            <person name="Hatfull G.F."/>
        </authorList>
    </citation>
    <scope>NUCLEOTIDE SEQUENCE [LARGE SCALE GENOMIC DNA]</scope>
</reference>
<dbReference type="EMBL" id="KT372002">
    <property type="protein sequence ID" value="ALA06458.1"/>
    <property type="molecule type" value="Genomic_DNA"/>
</dbReference>
<dbReference type="Proteomes" id="UP000203368">
    <property type="component" value="Segment"/>
</dbReference>
<dbReference type="OrthoDB" id="13863at10239"/>
<name>A0A0K2CM33_9CAUD</name>
<organism evidence="3 4">
    <name type="scientific">Rhodococcus phage CosmicSans</name>
    <dbReference type="NCBI Taxonomy" id="1701851"/>
    <lineage>
        <taxon>Viruses</taxon>
        <taxon>Duplodnaviria</taxon>
        <taxon>Heunggongvirae</taxon>
        <taxon>Uroviricota</taxon>
        <taxon>Caudoviricetes</taxon>
        <taxon>Rerduovirus</taxon>
        <taxon>Rerduovirus RER2</taxon>
    </lineage>
</organism>
<evidence type="ECO:0000256" key="1">
    <source>
        <dbReference type="SAM" id="Coils"/>
    </source>
</evidence>
<accession>A0A0K2CM33</accession>
<sequence>MSENTPEAEAQKVEDLPQWAQDLISNTRAEAAQHRTEKQSAVDTAKAALADEHTAAIAELNGKVSTAETERDSARLEVTKLKAALAVGIDGERAIGFAELLKGDDEDQIRSHADEVRKLFGDKKPAKTPATDPSQGSGNSNPLPLNGDPLLDSIKKMVGAK</sequence>
<feature type="compositionally biased region" description="Low complexity" evidence="2">
    <location>
        <begin position="138"/>
        <end position="152"/>
    </location>
</feature>
<feature type="region of interest" description="Disordered" evidence="2">
    <location>
        <begin position="115"/>
        <end position="161"/>
    </location>
</feature>
<dbReference type="GeneID" id="26517966"/>
<protein>
    <submittedName>
        <fullName evidence="3">Scaffolding protein</fullName>
    </submittedName>
</protein>
<feature type="coiled-coil region" evidence="1">
    <location>
        <begin position="50"/>
        <end position="84"/>
    </location>
</feature>
<evidence type="ECO:0000313" key="3">
    <source>
        <dbReference type="EMBL" id="ALA06458.1"/>
    </source>
</evidence>
<gene>
    <name evidence="3" type="ORF">SEA_COSMICSANS_11</name>
</gene>
<evidence type="ECO:0000256" key="2">
    <source>
        <dbReference type="SAM" id="MobiDB-lite"/>
    </source>
</evidence>
<dbReference type="RefSeq" id="YP_009189664.1">
    <property type="nucleotide sequence ID" value="NC_028677.1"/>
</dbReference>